<name>A0A0J6SH53_9HYPH</name>
<keyword evidence="4" id="KW-1185">Reference proteome</keyword>
<dbReference type="PATRIC" id="fig|298794.3.peg.2105"/>
<reference evidence="3 4" key="1">
    <citation type="submission" date="2015-03" db="EMBL/GenBank/DDBJ databases">
        <title>Genome sequencing of Methylobacterium variabile DSM 16961.</title>
        <authorList>
            <person name="Chaudhry V."/>
            <person name="Patil P.B."/>
        </authorList>
    </citation>
    <scope>NUCLEOTIDE SEQUENCE [LARGE SCALE GENOMIC DNA]</scope>
    <source>
        <strain evidence="3 4">DSM 16961</strain>
    </source>
</reference>
<feature type="compositionally biased region" description="Low complexity" evidence="1">
    <location>
        <begin position="56"/>
        <end position="70"/>
    </location>
</feature>
<dbReference type="OrthoDB" id="7999566at2"/>
<evidence type="ECO:0000313" key="3">
    <source>
        <dbReference type="EMBL" id="KMO32688.1"/>
    </source>
</evidence>
<feature type="signal peptide" evidence="2">
    <location>
        <begin position="1"/>
        <end position="20"/>
    </location>
</feature>
<accession>A0A0J6SH53</accession>
<gene>
    <name evidence="3" type="ORF">VQ02_23000</name>
</gene>
<dbReference type="Proteomes" id="UP000035955">
    <property type="component" value="Unassembled WGS sequence"/>
</dbReference>
<protein>
    <submittedName>
        <fullName evidence="3">Uncharacterized protein</fullName>
    </submittedName>
</protein>
<organism evidence="3 4">
    <name type="scientific">Methylobacterium variabile</name>
    <dbReference type="NCBI Taxonomy" id="298794"/>
    <lineage>
        <taxon>Bacteria</taxon>
        <taxon>Pseudomonadati</taxon>
        <taxon>Pseudomonadota</taxon>
        <taxon>Alphaproteobacteria</taxon>
        <taxon>Hyphomicrobiales</taxon>
        <taxon>Methylobacteriaceae</taxon>
        <taxon>Methylobacterium</taxon>
    </lineage>
</organism>
<feature type="chain" id="PRO_5005281098" evidence="2">
    <location>
        <begin position="21"/>
        <end position="85"/>
    </location>
</feature>
<evidence type="ECO:0000256" key="1">
    <source>
        <dbReference type="SAM" id="MobiDB-lite"/>
    </source>
</evidence>
<comment type="caution">
    <text evidence="3">The sequence shown here is derived from an EMBL/GenBank/DDBJ whole genome shotgun (WGS) entry which is preliminary data.</text>
</comment>
<dbReference type="EMBL" id="LABY01000170">
    <property type="protein sequence ID" value="KMO32688.1"/>
    <property type="molecule type" value="Genomic_DNA"/>
</dbReference>
<proteinExistence type="predicted"/>
<dbReference type="RefSeq" id="WP_048446546.1">
    <property type="nucleotide sequence ID" value="NZ_LABY01000170.1"/>
</dbReference>
<keyword evidence="2" id="KW-0732">Signal</keyword>
<evidence type="ECO:0000256" key="2">
    <source>
        <dbReference type="SAM" id="SignalP"/>
    </source>
</evidence>
<feature type="region of interest" description="Disordered" evidence="1">
    <location>
        <begin position="56"/>
        <end position="85"/>
    </location>
</feature>
<sequence>MRSLLLAGAVLAALSTSAGAWTQSLLHPEGQGATIESAMPAPPRYTGYDDRAVRAAPRPAAPATRGTAVRSQASDAPTWRSCPWC</sequence>
<evidence type="ECO:0000313" key="4">
    <source>
        <dbReference type="Proteomes" id="UP000035955"/>
    </source>
</evidence>
<dbReference type="AlphaFoldDB" id="A0A0J6SH53"/>